<dbReference type="Proteomes" id="UP000250163">
    <property type="component" value="Chromosome MORIYA"/>
</dbReference>
<evidence type="ECO:0000313" key="2">
    <source>
        <dbReference type="Proteomes" id="UP000250163"/>
    </source>
</evidence>
<dbReference type="AlphaFoldDB" id="A0A330LUZ2"/>
<proteinExistence type="predicted"/>
<keyword evidence="2" id="KW-1185">Reference proteome</keyword>
<dbReference type="RefSeq" id="WP_197713409.1">
    <property type="nucleotide sequence ID" value="NZ_LS483250.1"/>
</dbReference>
<reference evidence="2" key="1">
    <citation type="submission" date="2018-05" db="EMBL/GenBank/DDBJ databases">
        <authorList>
            <person name="Cea G.-C."/>
            <person name="William W."/>
        </authorList>
    </citation>
    <scope>NUCLEOTIDE SEQUENCE [LARGE SCALE GENOMIC DNA]</scope>
    <source>
        <strain evidence="2">DB21MT 5</strain>
    </source>
</reference>
<evidence type="ECO:0000313" key="1">
    <source>
        <dbReference type="EMBL" id="SQD80660.1"/>
    </source>
</evidence>
<dbReference type="EMBL" id="LS483250">
    <property type="protein sequence ID" value="SQD80660.1"/>
    <property type="molecule type" value="Genomic_DNA"/>
</dbReference>
<protein>
    <submittedName>
        <fullName evidence="1">Uncharacterized protein</fullName>
    </submittedName>
</protein>
<sequence>MWHWHYHKILVVSSEEPPLPRYGDGLAWYYDILLKHSFGNYRDLLQDVTLSPAFKAQLQSHLAKIKGQKSS</sequence>
<accession>A0A330LUZ2</accession>
<dbReference type="KEGG" id="mya:MORIYA_4208"/>
<gene>
    <name evidence="1" type="ORF">MORIYA_4208</name>
</gene>
<name>A0A330LUZ2_9GAMM</name>
<organism evidence="1 2">
    <name type="scientific">Moritella yayanosii</name>
    <dbReference type="NCBI Taxonomy" id="69539"/>
    <lineage>
        <taxon>Bacteria</taxon>
        <taxon>Pseudomonadati</taxon>
        <taxon>Pseudomonadota</taxon>
        <taxon>Gammaproteobacteria</taxon>
        <taxon>Alteromonadales</taxon>
        <taxon>Moritellaceae</taxon>
        <taxon>Moritella</taxon>
    </lineage>
</organism>